<dbReference type="InterPro" id="IPR005467">
    <property type="entry name" value="His_kinase_dom"/>
</dbReference>
<sequence>MKAGLNKQTKADKTAINLQRREAELTVIKSVQEGIAVRKDIHDIYDQVGDCIRDLFDAQVAAISTFDLKNRIEHFQYLFEDGKRHYPESRPIDKIRDHLIQTKNKLLINSDADKVIEKITNKPHQAVPGTKLPKSLLYVPLIIGQEIMGYVTLQNLDREDAFPEDDVELLESLANSLSIALENARLFNDSEQRSAELSVINSVQVGLAAELDMQGIYELVGEEVRDLFDAQVAAICTFDHSNRIEHFHYLFEDGKRHYPESRPIDKIRQYLIEHKDLLLINTNADQRIEEITGKPHVAVPGTKLPKSLLYVPLMVGENITGYVTLQNLDREYAFRDSDVKLLSTLTNSMSIALENARLFNETEQRNAELAIITGVQEGLVREMEMQAIYSLVGDTICEVLDTQTLLIRTFDHEKGLEHWEYAVEKGKHLEMEPRPLIWANKQLIKSKEYLLINEDYTKTSIKYGGKGYSKGLPPKSAIFVPMMLGGEVIGSVSLQNVDKEHAYSKSDVRLLTTLTNSMSVALENARLFKKTSKLLEESHQRATELDTVNRVSRALVTQLELDSLIDLVGELMQETFEADIVYVALYDRSLNMLHFPYTYGESIPSRAFESGITEKIITKQEPILINTNLVETFDRLEAEKKGEWVSSFLGVPIISGSEAIGVISIQSTEEENRFDENDQRLLNTIAANVGIAMQNAEAYEKLRDAMVELKSTQEQLVQQEKLASLGQLTAGIAHEIKNPLNFVNNFSDVSIELIQEAMEEVETITKGVSNLSDLNEPLQNLVELLSDVKSNLAKIYEHGSRTDGIVKSMLQHSRGGSGKMEPTDLNALVKEFTNLAYHGMRAGTNPINVDIDVSLDERVGETELIREDFSRVLLNLMNNAFDAMRSKLQEGSEKNYLPKLSVETERDDSRILVHIGDNGPGIPKELQEKVLQPFFTTKKGTEGTGLGLSITHDIIEAHGGALNFTSDTGGTRFSITLNGNR</sequence>
<dbReference type="InterPro" id="IPR003018">
    <property type="entry name" value="GAF"/>
</dbReference>
<dbReference type="GO" id="GO:0000155">
    <property type="term" value="F:phosphorelay sensor kinase activity"/>
    <property type="evidence" value="ECO:0007669"/>
    <property type="project" value="InterPro"/>
</dbReference>
<dbReference type="SUPFAM" id="SSF47384">
    <property type="entry name" value="Homodimeric domain of signal transducing histidine kinase"/>
    <property type="match status" value="1"/>
</dbReference>
<evidence type="ECO:0000313" key="6">
    <source>
        <dbReference type="EMBL" id="NGP75750.1"/>
    </source>
</evidence>
<feature type="domain" description="Histidine kinase" evidence="5">
    <location>
        <begin position="731"/>
        <end position="981"/>
    </location>
</feature>
<protein>
    <recommendedName>
        <fullName evidence="2">histidine kinase</fullName>
        <ecNumber evidence="2">2.7.13.3</ecNumber>
    </recommendedName>
</protein>
<keyword evidence="4" id="KW-0175">Coiled coil</keyword>
<feature type="coiled-coil region" evidence="4">
    <location>
        <begin position="695"/>
        <end position="722"/>
    </location>
</feature>
<evidence type="ECO:0000259" key="5">
    <source>
        <dbReference type="PROSITE" id="PS50109"/>
    </source>
</evidence>
<dbReference type="AlphaFoldDB" id="A0A6M1SSC9"/>
<dbReference type="PROSITE" id="PS50109">
    <property type="entry name" value="HIS_KIN"/>
    <property type="match status" value="1"/>
</dbReference>
<evidence type="ECO:0000313" key="7">
    <source>
        <dbReference type="Proteomes" id="UP000473278"/>
    </source>
</evidence>
<dbReference type="Pfam" id="PF13185">
    <property type="entry name" value="GAF_2"/>
    <property type="match status" value="4"/>
</dbReference>
<dbReference type="CDD" id="cd00082">
    <property type="entry name" value="HisKA"/>
    <property type="match status" value="1"/>
</dbReference>
<evidence type="ECO:0000256" key="1">
    <source>
        <dbReference type="ARBA" id="ARBA00000085"/>
    </source>
</evidence>
<dbReference type="Gene3D" id="3.30.565.10">
    <property type="entry name" value="Histidine kinase-like ATPase, C-terminal domain"/>
    <property type="match status" value="1"/>
</dbReference>
<proteinExistence type="predicted"/>
<dbReference type="RefSeq" id="WP_165139332.1">
    <property type="nucleotide sequence ID" value="NZ_JAALLT010000001.1"/>
</dbReference>
<dbReference type="InterPro" id="IPR003594">
    <property type="entry name" value="HATPase_dom"/>
</dbReference>
<dbReference type="InterPro" id="IPR003661">
    <property type="entry name" value="HisK_dim/P_dom"/>
</dbReference>
<reference evidence="6 7" key="1">
    <citation type="submission" date="2020-02" db="EMBL/GenBank/DDBJ databases">
        <title>Balneolaceae bacterium YR4-1, complete genome.</title>
        <authorList>
            <person name="Li Y."/>
            <person name="Wu S."/>
        </authorList>
    </citation>
    <scope>NUCLEOTIDE SEQUENCE [LARGE SCALE GENOMIC DNA]</scope>
    <source>
        <strain evidence="6 7">YR4-1</strain>
    </source>
</reference>
<evidence type="ECO:0000256" key="2">
    <source>
        <dbReference type="ARBA" id="ARBA00012438"/>
    </source>
</evidence>
<dbReference type="EC" id="2.7.13.3" evidence="2"/>
<dbReference type="Gene3D" id="3.30.450.40">
    <property type="match status" value="4"/>
</dbReference>
<dbReference type="InterPro" id="IPR036890">
    <property type="entry name" value="HATPase_C_sf"/>
</dbReference>
<organism evidence="6 7">
    <name type="scientific">Halalkalibaculum roseum</name>
    <dbReference type="NCBI Taxonomy" id="2709311"/>
    <lineage>
        <taxon>Bacteria</taxon>
        <taxon>Pseudomonadati</taxon>
        <taxon>Balneolota</taxon>
        <taxon>Balneolia</taxon>
        <taxon>Balneolales</taxon>
        <taxon>Balneolaceae</taxon>
        <taxon>Halalkalibaculum</taxon>
    </lineage>
</organism>
<dbReference type="Gene3D" id="1.10.287.130">
    <property type="match status" value="1"/>
</dbReference>
<comment type="caution">
    <text evidence="6">The sequence shown here is derived from an EMBL/GenBank/DDBJ whole genome shotgun (WGS) entry which is preliminary data.</text>
</comment>
<dbReference type="SMART" id="SM00388">
    <property type="entry name" value="HisKA"/>
    <property type="match status" value="1"/>
</dbReference>
<dbReference type="InterPro" id="IPR029016">
    <property type="entry name" value="GAF-like_dom_sf"/>
</dbReference>
<comment type="catalytic activity">
    <reaction evidence="1">
        <text>ATP + protein L-histidine = ADP + protein N-phospho-L-histidine.</text>
        <dbReference type="EC" id="2.7.13.3"/>
    </reaction>
</comment>
<dbReference type="PANTHER" id="PTHR43065">
    <property type="entry name" value="SENSOR HISTIDINE KINASE"/>
    <property type="match status" value="1"/>
</dbReference>
<dbReference type="Proteomes" id="UP000473278">
    <property type="component" value="Unassembled WGS sequence"/>
</dbReference>
<dbReference type="SMART" id="SM00065">
    <property type="entry name" value="GAF"/>
    <property type="match status" value="4"/>
</dbReference>
<dbReference type="SMART" id="SM00387">
    <property type="entry name" value="HATPase_c"/>
    <property type="match status" value="1"/>
</dbReference>
<dbReference type="InterPro" id="IPR036097">
    <property type="entry name" value="HisK_dim/P_sf"/>
</dbReference>
<keyword evidence="7" id="KW-1185">Reference proteome</keyword>
<name>A0A6M1SSC9_9BACT</name>
<dbReference type="SUPFAM" id="SSF55781">
    <property type="entry name" value="GAF domain-like"/>
    <property type="match status" value="4"/>
</dbReference>
<dbReference type="PRINTS" id="PR00344">
    <property type="entry name" value="BCTRLSENSOR"/>
</dbReference>
<keyword evidence="3" id="KW-0597">Phosphoprotein</keyword>
<accession>A0A6M1SSC9</accession>
<dbReference type="PANTHER" id="PTHR43065:SF42">
    <property type="entry name" value="TWO-COMPONENT SENSOR PPRA"/>
    <property type="match status" value="1"/>
</dbReference>
<dbReference type="Pfam" id="PF02518">
    <property type="entry name" value="HATPase_c"/>
    <property type="match status" value="1"/>
</dbReference>
<evidence type="ECO:0000256" key="4">
    <source>
        <dbReference type="SAM" id="Coils"/>
    </source>
</evidence>
<dbReference type="InterPro" id="IPR004358">
    <property type="entry name" value="Sig_transdc_His_kin-like_C"/>
</dbReference>
<dbReference type="SUPFAM" id="SSF55874">
    <property type="entry name" value="ATPase domain of HSP90 chaperone/DNA topoisomerase II/histidine kinase"/>
    <property type="match status" value="1"/>
</dbReference>
<gene>
    <name evidence="6" type="ORF">G3570_03845</name>
</gene>
<evidence type="ECO:0000256" key="3">
    <source>
        <dbReference type="ARBA" id="ARBA00022553"/>
    </source>
</evidence>
<dbReference type="EMBL" id="JAALLT010000001">
    <property type="protein sequence ID" value="NGP75750.1"/>
    <property type="molecule type" value="Genomic_DNA"/>
</dbReference>